<gene>
    <name evidence="2" type="ORF">JRO89_XS12G0212100</name>
</gene>
<protein>
    <submittedName>
        <fullName evidence="2">Uncharacterized protein</fullName>
    </submittedName>
</protein>
<feature type="region of interest" description="Disordered" evidence="1">
    <location>
        <begin position="1"/>
        <end position="33"/>
    </location>
</feature>
<reference evidence="2 3" key="1">
    <citation type="submission" date="2021-02" db="EMBL/GenBank/DDBJ databases">
        <title>Plant Genome Project.</title>
        <authorList>
            <person name="Zhang R.-G."/>
        </authorList>
    </citation>
    <scope>NUCLEOTIDE SEQUENCE [LARGE SCALE GENOMIC DNA]</scope>
    <source>
        <tissue evidence="2">Leaves</tissue>
    </source>
</reference>
<evidence type="ECO:0000313" key="3">
    <source>
        <dbReference type="Proteomes" id="UP000827721"/>
    </source>
</evidence>
<accession>A0ABQ8HD81</accession>
<dbReference type="Proteomes" id="UP000827721">
    <property type="component" value="Unassembled WGS sequence"/>
</dbReference>
<feature type="compositionally biased region" description="Basic and acidic residues" evidence="1">
    <location>
        <begin position="1"/>
        <end position="23"/>
    </location>
</feature>
<keyword evidence="3" id="KW-1185">Reference proteome</keyword>
<organism evidence="2 3">
    <name type="scientific">Xanthoceras sorbifolium</name>
    <dbReference type="NCBI Taxonomy" id="99658"/>
    <lineage>
        <taxon>Eukaryota</taxon>
        <taxon>Viridiplantae</taxon>
        <taxon>Streptophyta</taxon>
        <taxon>Embryophyta</taxon>
        <taxon>Tracheophyta</taxon>
        <taxon>Spermatophyta</taxon>
        <taxon>Magnoliopsida</taxon>
        <taxon>eudicotyledons</taxon>
        <taxon>Gunneridae</taxon>
        <taxon>Pentapetalae</taxon>
        <taxon>rosids</taxon>
        <taxon>malvids</taxon>
        <taxon>Sapindales</taxon>
        <taxon>Sapindaceae</taxon>
        <taxon>Xanthoceroideae</taxon>
        <taxon>Xanthoceras</taxon>
    </lineage>
</organism>
<proteinExistence type="predicted"/>
<dbReference type="EMBL" id="JAFEMO010000012">
    <property type="protein sequence ID" value="KAH7554442.1"/>
    <property type="molecule type" value="Genomic_DNA"/>
</dbReference>
<evidence type="ECO:0000313" key="2">
    <source>
        <dbReference type="EMBL" id="KAH7554442.1"/>
    </source>
</evidence>
<comment type="caution">
    <text evidence="2">The sequence shown here is derived from an EMBL/GenBank/DDBJ whole genome shotgun (WGS) entry which is preliminary data.</text>
</comment>
<sequence>MKEYQTPQKEHSRLSNRRSKDSQSKNTRNVTKKSLELALDPSLSVSSEPFLFSDLSPSSFITVDIDELSDLSPDHHRFDRLDGSKFGSAEADVAVSYLKRALNQVFYSSFQDLDGLVLDLLLLELLRVRLMKEECLSEMYTSKVSDL</sequence>
<name>A0ABQ8HD81_9ROSI</name>
<evidence type="ECO:0000256" key="1">
    <source>
        <dbReference type="SAM" id="MobiDB-lite"/>
    </source>
</evidence>